<dbReference type="Proteomes" id="UP000314294">
    <property type="component" value="Unassembled WGS sequence"/>
</dbReference>
<comment type="caution">
    <text evidence="1">The sequence shown here is derived from an EMBL/GenBank/DDBJ whole genome shotgun (WGS) entry which is preliminary data.</text>
</comment>
<gene>
    <name evidence="1" type="ORF">EYF80_027350</name>
</gene>
<dbReference type="EMBL" id="SRLO01000293">
    <property type="protein sequence ID" value="TNN62442.1"/>
    <property type="molecule type" value="Genomic_DNA"/>
</dbReference>
<proteinExistence type="predicted"/>
<sequence length="153" mass="16977">MHFTGRRREAKFVVSIPRLLRLLPPRPAKSCKQQQSCSEELCVQNQTRGGRVHSHEGRRALVLHQITVEPNDSPPSSLFLHVDNQDRLTSCSKNPEVLLLGINNMINSVDRLLVKASRASPRHHTSVSGLFSSGPAKSLGRTAVLQHARPPDL</sequence>
<evidence type="ECO:0000313" key="2">
    <source>
        <dbReference type="Proteomes" id="UP000314294"/>
    </source>
</evidence>
<organism evidence="1 2">
    <name type="scientific">Liparis tanakae</name>
    <name type="common">Tanaka's snailfish</name>
    <dbReference type="NCBI Taxonomy" id="230148"/>
    <lineage>
        <taxon>Eukaryota</taxon>
        <taxon>Metazoa</taxon>
        <taxon>Chordata</taxon>
        <taxon>Craniata</taxon>
        <taxon>Vertebrata</taxon>
        <taxon>Euteleostomi</taxon>
        <taxon>Actinopterygii</taxon>
        <taxon>Neopterygii</taxon>
        <taxon>Teleostei</taxon>
        <taxon>Neoteleostei</taxon>
        <taxon>Acanthomorphata</taxon>
        <taxon>Eupercaria</taxon>
        <taxon>Perciformes</taxon>
        <taxon>Cottioidei</taxon>
        <taxon>Cottales</taxon>
        <taxon>Liparidae</taxon>
        <taxon>Liparis</taxon>
    </lineage>
</organism>
<evidence type="ECO:0000313" key="1">
    <source>
        <dbReference type="EMBL" id="TNN62442.1"/>
    </source>
</evidence>
<dbReference type="AlphaFoldDB" id="A0A4Z2HCE0"/>
<protein>
    <submittedName>
        <fullName evidence="1">Uncharacterized protein</fullName>
    </submittedName>
</protein>
<keyword evidence="2" id="KW-1185">Reference proteome</keyword>
<reference evidence="1 2" key="1">
    <citation type="submission" date="2019-03" db="EMBL/GenBank/DDBJ databases">
        <title>First draft genome of Liparis tanakae, snailfish: a comprehensive survey of snailfish specific genes.</title>
        <authorList>
            <person name="Kim W."/>
            <person name="Song I."/>
            <person name="Jeong J.-H."/>
            <person name="Kim D."/>
            <person name="Kim S."/>
            <person name="Ryu S."/>
            <person name="Song J.Y."/>
            <person name="Lee S.K."/>
        </authorList>
    </citation>
    <scope>NUCLEOTIDE SEQUENCE [LARGE SCALE GENOMIC DNA]</scope>
    <source>
        <tissue evidence="1">Muscle</tissue>
    </source>
</reference>
<accession>A0A4Z2HCE0</accession>
<name>A0A4Z2HCE0_9TELE</name>